<dbReference type="NCBIfam" id="NF033563">
    <property type="entry name" value="transpos_IS30"/>
    <property type="match status" value="1"/>
</dbReference>
<dbReference type="InterPro" id="IPR053392">
    <property type="entry name" value="Transposase_IS30-like"/>
</dbReference>
<dbReference type="PANTHER" id="PTHR10948:SF23">
    <property type="entry name" value="TRANSPOSASE INSI FOR INSERTION SEQUENCE ELEMENT IS30A-RELATED"/>
    <property type="match status" value="1"/>
</dbReference>
<dbReference type="InterPro" id="IPR036397">
    <property type="entry name" value="RNaseH_sf"/>
</dbReference>
<reference evidence="3 4" key="1">
    <citation type="submission" date="2019-08" db="EMBL/GenBank/DDBJ databases">
        <title>In-depth cultivation of the pig gut microbiome towards novel bacterial diversity and tailored functional studies.</title>
        <authorList>
            <person name="Wylensek D."/>
            <person name="Hitch T.C.A."/>
            <person name="Clavel T."/>
        </authorList>
    </citation>
    <scope>NUCLEOTIDE SEQUENCE [LARGE SCALE GENOMIC DNA]</scope>
    <source>
        <strain evidence="3 4">Oil+RF-744-WCA-WT-11</strain>
    </source>
</reference>
<dbReference type="GO" id="GO:0003676">
    <property type="term" value="F:nucleic acid binding"/>
    <property type="evidence" value="ECO:0007669"/>
    <property type="project" value="InterPro"/>
</dbReference>
<dbReference type="GO" id="GO:0004803">
    <property type="term" value="F:transposase activity"/>
    <property type="evidence" value="ECO:0007669"/>
    <property type="project" value="TreeGrafter"/>
</dbReference>
<sequence length="443" mass="50837">MSKEIIGNGKHFTLDDRSALQAGLDQKKSFRAIAKELHKDPSTLAKEVKLNRTAYGRCFYTNSFGNLCKYARLCKKTNLCHNRAKCKASLCYRCRIHDRRRICPDFVKFDHICPATEKAPFVRNSCSKFNRCDCFRFKYKATAAQSSYEDRLRDTRTGIDMTAERLALLDQIVTPRIKKGDSPQTIIRNNPGLKVSSRTIYNYVDQGLLSVKNLDLPKKVVYKPRVKKKDYPVKDSGIFNGRTYNDFLELVRNDPERAAKTVEMDTVVGCEGSKKVILTLFFRPYKLQLLFLMPDKTALSVKTVFDRIEDKLTPIGFQQAFPVILTDRGSEFSDPDSLETGIQSEMRTSIYYCDPMCSNQKAYCERNHECIRKVLLKKSSFDSLTCYDIRKLCWHINSTKRASLNGQSPIKLASLLLPKEIFEALDLREIPCNEINLTPTLLK</sequence>
<evidence type="ECO:0000313" key="3">
    <source>
        <dbReference type="EMBL" id="MSS15731.1"/>
    </source>
</evidence>
<evidence type="ECO:0000313" key="4">
    <source>
        <dbReference type="Proteomes" id="UP000481852"/>
    </source>
</evidence>
<accession>A0A6L5X5U0</accession>
<dbReference type="InterPro" id="IPR025246">
    <property type="entry name" value="IS30-like_HTH"/>
</dbReference>
<keyword evidence="4" id="KW-1185">Reference proteome</keyword>
<name>A0A6L5X5U0_9FIRM</name>
<dbReference type="InterPro" id="IPR001584">
    <property type="entry name" value="Integrase_cat-core"/>
</dbReference>
<dbReference type="PROSITE" id="PS50994">
    <property type="entry name" value="INTEGRASE"/>
    <property type="match status" value="1"/>
</dbReference>
<proteinExistence type="predicted"/>
<evidence type="ECO:0000256" key="1">
    <source>
        <dbReference type="ARBA" id="ARBA00023172"/>
    </source>
</evidence>
<dbReference type="SUPFAM" id="SSF53098">
    <property type="entry name" value="Ribonuclease H-like"/>
    <property type="match status" value="1"/>
</dbReference>
<dbReference type="GO" id="GO:0006310">
    <property type="term" value="P:DNA recombination"/>
    <property type="evidence" value="ECO:0007669"/>
    <property type="project" value="UniProtKB-KW"/>
</dbReference>
<dbReference type="EMBL" id="VULZ01000014">
    <property type="protein sequence ID" value="MSS15731.1"/>
    <property type="molecule type" value="Genomic_DNA"/>
</dbReference>
<dbReference type="InterPro" id="IPR051917">
    <property type="entry name" value="Transposase-Integrase"/>
</dbReference>
<dbReference type="Proteomes" id="UP000481852">
    <property type="component" value="Unassembled WGS sequence"/>
</dbReference>
<dbReference type="InterPro" id="IPR012337">
    <property type="entry name" value="RNaseH-like_sf"/>
</dbReference>
<organism evidence="3 4">
    <name type="scientific">Porcincola intestinalis</name>
    <dbReference type="NCBI Taxonomy" id="2606632"/>
    <lineage>
        <taxon>Bacteria</taxon>
        <taxon>Bacillati</taxon>
        <taxon>Bacillota</taxon>
        <taxon>Clostridia</taxon>
        <taxon>Lachnospirales</taxon>
        <taxon>Lachnospiraceae</taxon>
        <taxon>Porcincola</taxon>
    </lineage>
</organism>
<dbReference type="GO" id="GO:0015074">
    <property type="term" value="P:DNA integration"/>
    <property type="evidence" value="ECO:0007669"/>
    <property type="project" value="InterPro"/>
</dbReference>
<evidence type="ECO:0000259" key="2">
    <source>
        <dbReference type="PROSITE" id="PS50994"/>
    </source>
</evidence>
<protein>
    <submittedName>
        <fullName evidence="3">IS30 family transposase</fullName>
    </submittedName>
</protein>
<comment type="caution">
    <text evidence="3">The sequence shown here is derived from an EMBL/GenBank/DDBJ whole genome shotgun (WGS) entry which is preliminary data.</text>
</comment>
<dbReference type="GO" id="GO:0032196">
    <property type="term" value="P:transposition"/>
    <property type="evidence" value="ECO:0007669"/>
    <property type="project" value="TreeGrafter"/>
</dbReference>
<gene>
    <name evidence="3" type="ORF">FYJ35_11940</name>
</gene>
<keyword evidence="1" id="KW-0233">DNA recombination</keyword>
<dbReference type="GO" id="GO:0005829">
    <property type="term" value="C:cytosol"/>
    <property type="evidence" value="ECO:0007669"/>
    <property type="project" value="TreeGrafter"/>
</dbReference>
<dbReference type="Gene3D" id="3.30.420.10">
    <property type="entry name" value="Ribonuclease H-like superfamily/Ribonuclease H"/>
    <property type="match status" value="1"/>
</dbReference>
<dbReference type="AlphaFoldDB" id="A0A6L5X5U0"/>
<dbReference type="PANTHER" id="PTHR10948">
    <property type="entry name" value="TRANSPOSASE"/>
    <property type="match status" value="1"/>
</dbReference>
<dbReference type="Pfam" id="PF13936">
    <property type="entry name" value="HTH_38"/>
    <property type="match status" value="1"/>
</dbReference>
<feature type="domain" description="Integrase catalytic" evidence="2">
    <location>
        <begin position="251"/>
        <end position="417"/>
    </location>
</feature>